<dbReference type="InterPro" id="IPR037873">
    <property type="entry name" value="BamE-like"/>
</dbReference>
<protein>
    <submittedName>
        <fullName evidence="3">Lipoprotein</fullName>
    </submittedName>
</protein>
<evidence type="ECO:0000313" key="3">
    <source>
        <dbReference type="EMBL" id="ACQ53619.1"/>
    </source>
</evidence>
<dbReference type="EMBL" id="CP001083">
    <property type="protein sequence ID" value="ACQ53619.1"/>
    <property type="molecule type" value="Genomic_DNA"/>
</dbReference>
<keyword evidence="1 2" id="KW-0732">Signal</keyword>
<dbReference type="AlphaFoldDB" id="A0A3F2ZY06"/>
<feature type="chain" id="PRO_5017725035" evidence="2">
    <location>
        <begin position="24"/>
        <end position="94"/>
    </location>
</feature>
<dbReference type="PROSITE" id="PS51257">
    <property type="entry name" value="PROKAR_LIPOPROTEIN"/>
    <property type="match status" value="1"/>
</dbReference>
<evidence type="ECO:0000256" key="1">
    <source>
        <dbReference type="ARBA" id="ARBA00022729"/>
    </source>
</evidence>
<organism evidence="3 4">
    <name type="scientific">Clostridium botulinum (strain 657 / Type Ba4)</name>
    <dbReference type="NCBI Taxonomy" id="515621"/>
    <lineage>
        <taxon>Bacteria</taxon>
        <taxon>Bacillati</taxon>
        <taxon>Bacillota</taxon>
        <taxon>Clostridia</taxon>
        <taxon>Eubacteriales</taxon>
        <taxon>Clostridiaceae</taxon>
        <taxon>Clostridium</taxon>
    </lineage>
</organism>
<evidence type="ECO:0000313" key="4">
    <source>
        <dbReference type="Proteomes" id="UP000002333"/>
    </source>
</evidence>
<gene>
    <name evidence="3" type="ordered locus">CLJ_B3037</name>
</gene>
<keyword evidence="3" id="KW-0449">Lipoprotein</keyword>
<accession>A0A3F2ZY06</accession>
<dbReference type="Gene3D" id="3.30.1450.10">
    <property type="match status" value="1"/>
</dbReference>
<name>A0A3F2ZY06_CLOB6</name>
<feature type="signal peptide" evidence="2">
    <location>
        <begin position="1"/>
        <end position="23"/>
    </location>
</feature>
<dbReference type="KEGG" id="cbi:CLJ_B3037"/>
<dbReference type="RefSeq" id="WP_004442380.1">
    <property type="nucleotide sequence ID" value="NC_012658.1"/>
</dbReference>
<proteinExistence type="predicted"/>
<evidence type="ECO:0000256" key="2">
    <source>
        <dbReference type="SAM" id="SignalP"/>
    </source>
</evidence>
<dbReference type="Proteomes" id="UP000002333">
    <property type="component" value="Chromosome"/>
</dbReference>
<sequence length="94" mass="10576">MKKIVLPLCFTVLVLVGCGTKSAVNIKNYNKLQYGMNYNEVKKILGEGKEKGGKNHKNFKHSINTYEWSNEEGNMIKMVLEDDKVASIAQIGLK</sequence>
<dbReference type="Pfam" id="PF12978">
    <property type="entry name" value="DUF3862"/>
    <property type="match status" value="1"/>
</dbReference>
<dbReference type="InterPro" id="IPR024418">
    <property type="entry name" value="DUF3862"/>
</dbReference>
<reference evidence="4" key="2">
    <citation type="submission" date="2008-05" db="EMBL/GenBank/DDBJ databases">
        <title>Genome sequence of Clostridium botulinum Ba4 strain 657.</title>
        <authorList>
            <person name="Shrivastava S."/>
            <person name="Brown J.L."/>
            <person name="Bruce D."/>
            <person name="Detter C."/>
            <person name="Munk C."/>
            <person name="Smith L.A."/>
            <person name="Smith T.J."/>
            <person name="Sutton G."/>
            <person name="Brettin T.S."/>
        </authorList>
    </citation>
    <scope>NUCLEOTIDE SEQUENCE [LARGE SCALE GENOMIC DNA]</scope>
    <source>
        <strain evidence="4">657 / Type Ba4</strain>
    </source>
</reference>
<reference evidence="3 4" key="1">
    <citation type="journal article" date="2007" name="PLoS ONE">
        <title>Analysis of the neurotoxin complex genes in Clostridium botulinum A1-A4 and B1 strains: BoNT/A3, /Ba4 and /B1 clusters are located within plasmids.</title>
        <authorList>
            <person name="Smith T.J."/>
            <person name="Hill K.K."/>
            <person name="Foley B.T."/>
            <person name="Detter J.C."/>
            <person name="Munk A.C."/>
            <person name="Bruce D.C."/>
            <person name="Doggett N.A."/>
            <person name="Smith L.A."/>
            <person name="Marks J.D."/>
            <person name="Xie G."/>
            <person name="Brettin T.S."/>
        </authorList>
    </citation>
    <scope>NUCLEOTIDE SEQUENCE [LARGE SCALE GENOMIC DNA]</scope>
    <source>
        <strain evidence="4">657 / Type Ba4</strain>
    </source>
</reference>